<dbReference type="EMBL" id="JBAKIA010000002">
    <property type="protein sequence ID" value="MEJ8473210.1"/>
    <property type="molecule type" value="Genomic_DNA"/>
</dbReference>
<protein>
    <submittedName>
        <fullName evidence="6">CmpA/NrtA family ABC transporter substrate-binding protein</fullName>
    </submittedName>
</protein>
<accession>A0ABU8TGC4</accession>
<dbReference type="PANTHER" id="PTHR30024">
    <property type="entry name" value="ALIPHATIC SULFONATES-BINDING PROTEIN-RELATED"/>
    <property type="match status" value="1"/>
</dbReference>
<organism evidence="6 7">
    <name type="scientific">Roseibium algae</name>
    <dbReference type="NCBI Taxonomy" id="3123038"/>
    <lineage>
        <taxon>Bacteria</taxon>
        <taxon>Pseudomonadati</taxon>
        <taxon>Pseudomonadota</taxon>
        <taxon>Alphaproteobacteria</taxon>
        <taxon>Hyphomicrobiales</taxon>
        <taxon>Stappiaceae</taxon>
        <taxon>Roseibium</taxon>
    </lineage>
</organism>
<dbReference type="Proteomes" id="UP001385499">
    <property type="component" value="Unassembled WGS sequence"/>
</dbReference>
<keyword evidence="7" id="KW-1185">Reference proteome</keyword>
<dbReference type="RefSeq" id="WP_340272768.1">
    <property type="nucleotide sequence ID" value="NZ_JBAKIA010000002.1"/>
</dbReference>
<dbReference type="CDD" id="cd13553">
    <property type="entry name" value="PBP2_NrtA_CpmA_like"/>
    <property type="match status" value="1"/>
</dbReference>
<evidence type="ECO:0000313" key="6">
    <source>
        <dbReference type="EMBL" id="MEJ8473210.1"/>
    </source>
</evidence>
<evidence type="ECO:0000256" key="1">
    <source>
        <dbReference type="ARBA" id="ARBA00004308"/>
    </source>
</evidence>
<gene>
    <name evidence="6" type="ORF">V6575_03860</name>
</gene>
<evidence type="ECO:0000256" key="5">
    <source>
        <dbReference type="ARBA" id="ARBA00023136"/>
    </source>
</evidence>
<keyword evidence="4" id="KW-0997">Cell inner membrane</keyword>
<keyword evidence="3" id="KW-1003">Cell membrane</keyword>
<dbReference type="InterPro" id="IPR044527">
    <property type="entry name" value="NrtA/CpmA_ABC-bd_dom"/>
</dbReference>
<comment type="subcellular location">
    <subcellularLocation>
        <location evidence="1">Endomembrane system</location>
    </subcellularLocation>
</comment>
<evidence type="ECO:0000256" key="3">
    <source>
        <dbReference type="ARBA" id="ARBA00022475"/>
    </source>
</evidence>
<name>A0ABU8TGC4_9HYPH</name>
<proteinExistence type="predicted"/>
<evidence type="ECO:0000313" key="7">
    <source>
        <dbReference type="Proteomes" id="UP001385499"/>
    </source>
</evidence>
<keyword evidence="5" id="KW-0472">Membrane</keyword>
<dbReference type="PANTHER" id="PTHR30024:SF43">
    <property type="entry name" value="BLL4572 PROTEIN"/>
    <property type="match status" value="1"/>
</dbReference>
<dbReference type="SUPFAM" id="SSF53850">
    <property type="entry name" value="Periplasmic binding protein-like II"/>
    <property type="match status" value="1"/>
</dbReference>
<keyword evidence="2" id="KW-0813">Transport</keyword>
<reference evidence="6 7" key="1">
    <citation type="submission" date="2024-02" db="EMBL/GenBank/DDBJ databases">
        <title>Roseibium algae sp. nov., isolated from marine alga (Grateloupia sp.), showing potential in myo-inositol conversion.</title>
        <authorList>
            <person name="Wang Y."/>
        </authorList>
    </citation>
    <scope>NUCLEOTIDE SEQUENCE [LARGE SCALE GENOMIC DNA]</scope>
    <source>
        <strain evidence="6 7">H3510</strain>
    </source>
</reference>
<dbReference type="Pfam" id="PF13379">
    <property type="entry name" value="NMT1_2"/>
    <property type="match status" value="1"/>
</dbReference>
<sequence>MSLRSRDTIIAGYIPLLDSALLVAAARLGFAADEGIDLKLVRETSWANIRDRISVGHFDVAHMLGPMPIAASLNITSLAVPMKTAMTLGLGGNAITVSSSVWSAMDGAGASGDGDPASTGVALAKVIAIRVRTGQPPLRFGVVHPFSGHAYELRYWLAAAGIHPDLDVEITVLPPPLMHDALAVGQIDGFCVGEPWNTVAIQAGTGRIATFKEVIWPKSPEKVLGVTERWADRNPEILSQLIRALVKSAEWCGNEDNAPQLAALLANEEFLDCPTEACLPALAGQMRLADNGPLLGASFMTLSGFAAHCPRVEHGLWFYSQMVRWGQAVYAPADLDIVRKTFGSELYQRAVGQTEQGGAAAGHQASFFDDVPFDAALLEDYVAGFDLKS</sequence>
<evidence type="ECO:0000256" key="2">
    <source>
        <dbReference type="ARBA" id="ARBA00022448"/>
    </source>
</evidence>
<evidence type="ECO:0000256" key="4">
    <source>
        <dbReference type="ARBA" id="ARBA00022519"/>
    </source>
</evidence>
<comment type="caution">
    <text evidence="6">The sequence shown here is derived from an EMBL/GenBank/DDBJ whole genome shotgun (WGS) entry which is preliminary data.</text>
</comment>
<dbReference type="Gene3D" id="3.40.190.10">
    <property type="entry name" value="Periplasmic binding protein-like II"/>
    <property type="match status" value="2"/>
</dbReference>